<keyword evidence="4" id="KW-0521">NADP</keyword>
<comment type="function">
    <text evidence="9">Catalyzes the reduction of all-trans-retinal to all-trans-retinol in the presence of NADPH.</text>
</comment>
<evidence type="ECO:0000256" key="11">
    <source>
        <dbReference type="ARBA" id="ARBA00082544"/>
    </source>
</evidence>
<evidence type="ECO:0000256" key="7">
    <source>
        <dbReference type="ARBA" id="ARBA00023098"/>
    </source>
</evidence>
<evidence type="ECO:0000256" key="4">
    <source>
        <dbReference type="ARBA" id="ARBA00022857"/>
    </source>
</evidence>
<evidence type="ECO:0000256" key="8">
    <source>
        <dbReference type="ARBA" id="ARBA00023136"/>
    </source>
</evidence>
<dbReference type="GO" id="GO:0052650">
    <property type="term" value="F:all-trans-retinol dehydrogenase (NADP+) activity"/>
    <property type="evidence" value="ECO:0007669"/>
    <property type="project" value="UniProtKB-ARBA"/>
</dbReference>
<evidence type="ECO:0000256" key="6">
    <source>
        <dbReference type="ARBA" id="ARBA00023002"/>
    </source>
</evidence>
<protein>
    <recommendedName>
        <fullName evidence="10">Short-chain dehydrogenase/reductase 3</fullName>
    </recommendedName>
    <alternativeName>
        <fullName evidence="11">Retinal short-chain dehydrogenase/reductase 1</fullName>
    </alternativeName>
</protein>
<comment type="similarity">
    <text evidence="2 12">Belongs to the short-chain dehydrogenases/reductases (SDR) family.</text>
</comment>
<reference evidence="13" key="2">
    <citation type="journal article" date="2023" name="IMA Fungus">
        <title>Comparative genomic study of the Penicillium genus elucidates a diverse pangenome and 15 lateral gene transfer events.</title>
        <authorList>
            <person name="Petersen C."/>
            <person name="Sorensen T."/>
            <person name="Nielsen M.R."/>
            <person name="Sondergaard T.E."/>
            <person name="Sorensen J.L."/>
            <person name="Fitzpatrick D.A."/>
            <person name="Frisvad J.C."/>
            <person name="Nielsen K.L."/>
        </authorList>
    </citation>
    <scope>NUCLEOTIDE SEQUENCE</scope>
    <source>
        <strain evidence="13">IBT 26290</strain>
    </source>
</reference>
<reference evidence="13" key="1">
    <citation type="submission" date="2022-11" db="EMBL/GenBank/DDBJ databases">
        <authorList>
            <person name="Petersen C."/>
        </authorList>
    </citation>
    <scope>NUCLEOTIDE SEQUENCE</scope>
    <source>
        <strain evidence="13">IBT 26290</strain>
    </source>
</reference>
<dbReference type="OrthoDB" id="10253736at2759"/>
<dbReference type="AlphaFoldDB" id="A0A9W9I301"/>
<dbReference type="PROSITE" id="PS00061">
    <property type="entry name" value="ADH_SHORT"/>
    <property type="match status" value="1"/>
</dbReference>
<dbReference type="PRINTS" id="PR00080">
    <property type="entry name" value="SDRFAMILY"/>
</dbReference>
<evidence type="ECO:0000256" key="9">
    <source>
        <dbReference type="ARBA" id="ARBA00059620"/>
    </source>
</evidence>
<dbReference type="FunFam" id="3.40.50.720:FF:000131">
    <property type="entry name" value="Short-chain dehydrogenase/reductase 3"/>
    <property type="match status" value="1"/>
</dbReference>
<dbReference type="GO" id="GO:0016020">
    <property type="term" value="C:membrane"/>
    <property type="evidence" value="ECO:0007669"/>
    <property type="project" value="UniProtKB-SubCell"/>
</dbReference>
<evidence type="ECO:0000313" key="14">
    <source>
        <dbReference type="Proteomes" id="UP001149163"/>
    </source>
</evidence>
<keyword evidence="14" id="KW-1185">Reference proteome</keyword>
<proteinExistence type="inferred from homology"/>
<dbReference type="PANTHER" id="PTHR24322:SF736">
    <property type="entry name" value="RETINOL DEHYDROGENASE 10"/>
    <property type="match status" value="1"/>
</dbReference>
<gene>
    <name evidence="13" type="ORF">N7482_005790</name>
</gene>
<accession>A0A9W9I301</accession>
<sequence>MLRNGVPFLWGVGILYQTNKWLSRCYLNALTGNSAWDWKKEIVILTGGSSGIGAAVASRLAKNGTKVIILDIQPPLDETVANVFFYATDISSSTAIEQVAEDIRRQHGDPSVLINNAGTGNSKLIMDQSAAETERIFNINILAHFHLVRQFLPAMVKQNHGHVVTVASMASFVTQGKNVSYACTKAAALAFHEGLGQEIKHRYHAPKVRTTIVHPTLTRTPLVEHVTRDSQSRSFCLEPETVADAIVEQLYSGQGGQLILPARFSLITGIRGFPSWLQELIRDALTSSRQSKAS</sequence>
<dbReference type="PANTHER" id="PTHR24322">
    <property type="entry name" value="PKSB"/>
    <property type="match status" value="1"/>
</dbReference>
<dbReference type="Proteomes" id="UP001149163">
    <property type="component" value="Unassembled WGS sequence"/>
</dbReference>
<evidence type="ECO:0000256" key="5">
    <source>
        <dbReference type="ARBA" id="ARBA00022989"/>
    </source>
</evidence>
<evidence type="ECO:0000256" key="12">
    <source>
        <dbReference type="RuleBase" id="RU000363"/>
    </source>
</evidence>
<evidence type="ECO:0000256" key="10">
    <source>
        <dbReference type="ARBA" id="ARBA00068717"/>
    </source>
</evidence>
<organism evidence="13 14">
    <name type="scientific">Penicillium canariense</name>
    <dbReference type="NCBI Taxonomy" id="189055"/>
    <lineage>
        <taxon>Eukaryota</taxon>
        <taxon>Fungi</taxon>
        <taxon>Dikarya</taxon>
        <taxon>Ascomycota</taxon>
        <taxon>Pezizomycotina</taxon>
        <taxon>Eurotiomycetes</taxon>
        <taxon>Eurotiomycetidae</taxon>
        <taxon>Eurotiales</taxon>
        <taxon>Aspergillaceae</taxon>
        <taxon>Penicillium</taxon>
    </lineage>
</organism>
<dbReference type="Gene3D" id="3.40.50.720">
    <property type="entry name" value="NAD(P)-binding Rossmann-like Domain"/>
    <property type="match status" value="1"/>
</dbReference>
<evidence type="ECO:0000256" key="3">
    <source>
        <dbReference type="ARBA" id="ARBA00022692"/>
    </source>
</evidence>
<keyword evidence="8" id="KW-0472">Membrane</keyword>
<comment type="caution">
    <text evidence="13">The sequence shown here is derived from an EMBL/GenBank/DDBJ whole genome shotgun (WGS) entry which is preliminary data.</text>
</comment>
<dbReference type="InterPro" id="IPR020904">
    <property type="entry name" value="Sc_DH/Rdtase_CS"/>
</dbReference>
<dbReference type="GeneID" id="81427091"/>
<evidence type="ECO:0000256" key="2">
    <source>
        <dbReference type="ARBA" id="ARBA00006484"/>
    </source>
</evidence>
<dbReference type="SUPFAM" id="SSF51735">
    <property type="entry name" value="NAD(P)-binding Rossmann-fold domains"/>
    <property type="match status" value="1"/>
</dbReference>
<dbReference type="InterPro" id="IPR002347">
    <property type="entry name" value="SDR_fam"/>
</dbReference>
<name>A0A9W9I301_9EURO</name>
<evidence type="ECO:0000313" key="13">
    <source>
        <dbReference type="EMBL" id="KAJ5167009.1"/>
    </source>
</evidence>
<dbReference type="RefSeq" id="XP_056543470.1">
    <property type="nucleotide sequence ID" value="XM_056687915.1"/>
</dbReference>
<evidence type="ECO:0000256" key="1">
    <source>
        <dbReference type="ARBA" id="ARBA00004141"/>
    </source>
</evidence>
<dbReference type="InterPro" id="IPR036291">
    <property type="entry name" value="NAD(P)-bd_dom_sf"/>
</dbReference>
<keyword evidence="7" id="KW-0443">Lipid metabolism</keyword>
<dbReference type="PRINTS" id="PR00081">
    <property type="entry name" value="GDHRDH"/>
</dbReference>
<keyword evidence="5" id="KW-1133">Transmembrane helix</keyword>
<comment type="subcellular location">
    <subcellularLocation>
        <location evidence="1">Membrane</location>
        <topology evidence="1">Multi-pass membrane protein</topology>
    </subcellularLocation>
</comment>
<keyword evidence="3" id="KW-0812">Transmembrane</keyword>
<dbReference type="EMBL" id="JAPQKN010000003">
    <property type="protein sequence ID" value="KAJ5167009.1"/>
    <property type="molecule type" value="Genomic_DNA"/>
</dbReference>
<keyword evidence="6" id="KW-0560">Oxidoreductase</keyword>
<dbReference type="Pfam" id="PF00106">
    <property type="entry name" value="adh_short"/>
    <property type="match status" value="1"/>
</dbReference>